<dbReference type="InParanoid" id="G3HA57"/>
<dbReference type="Proteomes" id="UP000001075">
    <property type="component" value="Unassembled WGS sequence"/>
</dbReference>
<reference evidence="2" key="1">
    <citation type="journal article" date="2011" name="Nat. Biotechnol.">
        <title>The genomic sequence of the Chinese hamster ovary (CHO)-K1 cell line.</title>
        <authorList>
            <person name="Xu X."/>
            <person name="Nagarajan H."/>
            <person name="Lewis N.E."/>
            <person name="Pan S."/>
            <person name="Cai Z."/>
            <person name="Liu X."/>
            <person name="Chen W."/>
            <person name="Xie M."/>
            <person name="Wang W."/>
            <person name="Hammond S."/>
            <person name="Andersen M.R."/>
            <person name="Neff N."/>
            <person name="Passarelli B."/>
            <person name="Koh W."/>
            <person name="Fan H.C."/>
            <person name="Wang J."/>
            <person name="Gui Y."/>
            <person name="Lee K.H."/>
            <person name="Betenbaugh M.J."/>
            <person name="Quake S.R."/>
            <person name="Famili I."/>
            <person name="Palsson B.O."/>
            <person name="Wang J."/>
        </authorList>
    </citation>
    <scope>NUCLEOTIDE SEQUENCE [LARGE SCALE GENOMIC DNA]</scope>
    <source>
        <strain evidence="2">CHO K1 cell line</strain>
    </source>
</reference>
<organism evidence="1 2">
    <name type="scientific">Cricetulus griseus</name>
    <name type="common">Chinese hamster</name>
    <name type="synonym">Cricetulus barabensis griseus</name>
    <dbReference type="NCBI Taxonomy" id="10029"/>
    <lineage>
        <taxon>Eukaryota</taxon>
        <taxon>Metazoa</taxon>
        <taxon>Chordata</taxon>
        <taxon>Craniata</taxon>
        <taxon>Vertebrata</taxon>
        <taxon>Euteleostomi</taxon>
        <taxon>Mammalia</taxon>
        <taxon>Eutheria</taxon>
        <taxon>Euarchontoglires</taxon>
        <taxon>Glires</taxon>
        <taxon>Rodentia</taxon>
        <taxon>Myomorpha</taxon>
        <taxon>Muroidea</taxon>
        <taxon>Cricetidae</taxon>
        <taxon>Cricetinae</taxon>
        <taxon>Cricetulus</taxon>
    </lineage>
</organism>
<evidence type="ECO:0000313" key="1">
    <source>
        <dbReference type="EMBL" id="EGW01869.1"/>
    </source>
</evidence>
<accession>G3HA57</accession>
<dbReference type="AlphaFoldDB" id="G3HA57"/>
<proteinExistence type="predicted"/>
<sequence>MAAAVGGCASGSARSSVHLGLQGLKLSEVLGLLESLHFPKAQNNDHLQTLTVSLRLWKSF</sequence>
<dbReference type="EMBL" id="JH000243">
    <property type="protein sequence ID" value="EGW01869.1"/>
    <property type="molecule type" value="Genomic_DNA"/>
</dbReference>
<evidence type="ECO:0000313" key="2">
    <source>
        <dbReference type="Proteomes" id="UP000001075"/>
    </source>
</evidence>
<protein>
    <submittedName>
        <fullName evidence="1">Uncharacterized protein</fullName>
    </submittedName>
</protein>
<name>G3HA57_CRIGR</name>
<gene>
    <name evidence="1" type="ORF">I79_007299</name>
</gene>